<name>A0AAW1QZK9_9CHLO</name>
<dbReference type="EMBL" id="JALJOS010000019">
    <property type="protein sequence ID" value="KAK9827055.1"/>
    <property type="molecule type" value="Genomic_DNA"/>
</dbReference>
<dbReference type="SUPFAM" id="SSF52540">
    <property type="entry name" value="P-loop containing nucleoside triphosphate hydrolases"/>
    <property type="match status" value="1"/>
</dbReference>
<reference evidence="2 3" key="1">
    <citation type="journal article" date="2024" name="Nat. Commun.">
        <title>Phylogenomics reveals the evolutionary origins of lichenization in chlorophyte algae.</title>
        <authorList>
            <person name="Puginier C."/>
            <person name="Libourel C."/>
            <person name="Otte J."/>
            <person name="Skaloud P."/>
            <person name="Haon M."/>
            <person name="Grisel S."/>
            <person name="Petersen M."/>
            <person name="Berrin J.G."/>
            <person name="Delaux P.M."/>
            <person name="Dal Grande F."/>
            <person name="Keller J."/>
        </authorList>
    </citation>
    <scope>NUCLEOTIDE SEQUENCE [LARGE SCALE GENOMIC DNA]</scope>
    <source>
        <strain evidence="2 3">SAG 2145</strain>
    </source>
</reference>
<evidence type="ECO:0000313" key="3">
    <source>
        <dbReference type="Proteomes" id="UP001438707"/>
    </source>
</evidence>
<evidence type="ECO:0000256" key="1">
    <source>
        <dbReference type="SAM" id="MobiDB-lite"/>
    </source>
</evidence>
<dbReference type="AlphaFoldDB" id="A0AAW1QZK9"/>
<dbReference type="InterPro" id="IPR027417">
    <property type="entry name" value="P-loop_NTPase"/>
</dbReference>
<sequence>MAGRGSPSRGRRPGGSATSAWAVSRASDLLPQDSSTAAPVHALPAFSNSEDSVKYDISSPPFWHAHPALYKLLEKAKNSREAREDMVKLRDHIIACQRRRDEDIRETVGLHSANHLVIPCGDLNTATELFGLGGAYLGSGTDSSLKKFVKEHQAALGVVVLDEFEKLEQEAQEGFLKAFVTGKGLSNRVRLKSKERSIVYDDEVIKGVLARSGCLIKALGVRAMMHAAEDMLSEVVMDNIDKDPEATALRLTFNGLTDLLKEDSL</sequence>
<protein>
    <recommendedName>
        <fullName evidence="4">ATPase AAA-type core domain-containing protein</fullName>
    </recommendedName>
</protein>
<dbReference type="Proteomes" id="UP001438707">
    <property type="component" value="Unassembled WGS sequence"/>
</dbReference>
<keyword evidence="3" id="KW-1185">Reference proteome</keyword>
<feature type="region of interest" description="Disordered" evidence="1">
    <location>
        <begin position="1"/>
        <end position="24"/>
    </location>
</feature>
<dbReference type="Gene3D" id="3.40.50.300">
    <property type="entry name" value="P-loop containing nucleotide triphosphate hydrolases"/>
    <property type="match status" value="1"/>
</dbReference>
<gene>
    <name evidence="2" type="ORF">WJX74_004874</name>
</gene>
<evidence type="ECO:0000313" key="2">
    <source>
        <dbReference type="EMBL" id="KAK9827055.1"/>
    </source>
</evidence>
<comment type="caution">
    <text evidence="2">The sequence shown here is derived from an EMBL/GenBank/DDBJ whole genome shotgun (WGS) entry which is preliminary data.</text>
</comment>
<organism evidence="2 3">
    <name type="scientific">Apatococcus lobatus</name>
    <dbReference type="NCBI Taxonomy" id="904363"/>
    <lineage>
        <taxon>Eukaryota</taxon>
        <taxon>Viridiplantae</taxon>
        <taxon>Chlorophyta</taxon>
        <taxon>core chlorophytes</taxon>
        <taxon>Trebouxiophyceae</taxon>
        <taxon>Chlorellales</taxon>
        <taxon>Chlorellaceae</taxon>
        <taxon>Apatococcus</taxon>
    </lineage>
</organism>
<accession>A0AAW1QZK9</accession>
<evidence type="ECO:0008006" key="4">
    <source>
        <dbReference type="Google" id="ProtNLM"/>
    </source>
</evidence>
<proteinExistence type="predicted"/>